<evidence type="ECO:0000256" key="5">
    <source>
        <dbReference type="ARBA" id="ARBA00022692"/>
    </source>
</evidence>
<evidence type="ECO:0000256" key="4">
    <source>
        <dbReference type="ARBA" id="ARBA00022679"/>
    </source>
</evidence>
<evidence type="ECO:0000259" key="9">
    <source>
        <dbReference type="Pfam" id="PF13231"/>
    </source>
</evidence>
<dbReference type="EMBL" id="APOJ01000021">
    <property type="protein sequence ID" value="ENU27459.1"/>
    <property type="molecule type" value="Genomic_DNA"/>
</dbReference>
<feature type="transmembrane region" description="Helical" evidence="8">
    <location>
        <begin position="342"/>
        <end position="365"/>
    </location>
</feature>
<feature type="transmembrane region" description="Helical" evidence="8">
    <location>
        <begin position="114"/>
        <end position="132"/>
    </location>
</feature>
<dbReference type="PANTHER" id="PTHR33908:SF3">
    <property type="entry name" value="UNDECAPRENYL PHOSPHATE-ALPHA-4-AMINO-4-DEOXY-L-ARABINOSE ARABINOSYL TRANSFERASE"/>
    <property type="match status" value="1"/>
</dbReference>
<evidence type="ECO:0000313" key="10">
    <source>
        <dbReference type="EMBL" id="ENU27459.1"/>
    </source>
</evidence>
<dbReference type="RefSeq" id="WP_004661101.1">
    <property type="nucleotide sequence ID" value="NZ_BMDV01000002.1"/>
</dbReference>
<reference evidence="11" key="1">
    <citation type="submission" date="2013-02" db="EMBL/GenBank/DDBJ databases">
        <title>The Genome Sequence of Acinetobacter sp. NIPH 236.</title>
        <authorList>
            <consortium name="The Broad Institute Genome Sequencing Platform"/>
            <consortium name="The Broad Institute Genome Sequencing Center for Infectious Disease"/>
            <person name="Cerqueira G."/>
            <person name="Feldgarden M."/>
            <person name="Courvalin P."/>
            <person name="Perichon B."/>
            <person name="Grillot-Courvalin C."/>
            <person name="Clermont D."/>
            <person name="Rocha E."/>
            <person name="Yoon E.-J."/>
            <person name="Nemec A."/>
            <person name="Walker B."/>
            <person name="Young S.K."/>
            <person name="Zeng Q."/>
            <person name="Gargeya S."/>
            <person name="Fitzgerald M."/>
            <person name="Haas B."/>
            <person name="Abouelleil A."/>
            <person name="Alvarado L."/>
            <person name="Arachchi H.M."/>
            <person name="Berlin A.M."/>
            <person name="Chapman S.B."/>
            <person name="Dewar J."/>
            <person name="Goldberg J."/>
            <person name="Griggs A."/>
            <person name="Gujja S."/>
            <person name="Hansen M."/>
            <person name="Howarth C."/>
            <person name="Imamovic A."/>
            <person name="Larimer J."/>
            <person name="McCowan C."/>
            <person name="Murphy C."/>
            <person name="Neiman D."/>
            <person name="Pearson M."/>
            <person name="Priest M."/>
            <person name="Roberts A."/>
            <person name="Saif S."/>
            <person name="Shea T."/>
            <person name="Sisk P."/>
            <person name="Sykes S."/>
            <person name="Wortman J."/>
            <person name="Nusbaum C."/>
            <person name="Birren B."/>
        </authorList>
    </citation>
    <scope>NUCLEOTIDE SEQUENCE [LARGE SCALE GENOMIC DNA]</scope>
    <source>
        <strain evidence="11">NIPH 236</strain>
    </source>
</reference>
<feature type="transmembrane region" description="Helical" evidence="8">
    <location>
        <begin position="203"/>
        <end position="222"/>
    </location>
</feature>
<reference evidence="10 11" key="2">
    <citation type="journal article" date="2016" name="Int. J. Syst. Evol. Microbiol.">
        <title>Taxonomy of haemolytic and/or proteolytic strains of the genus Acinetobacter with the proposal of Acinetobacter courvalinii sp. nov. (genomic species 14 sensu Bouvet &amp; Jeanjean), Acinetobacter dispersus sp. nov. (genomic species 17), Acinetobacter modestus sp. nov., Acinetobacter proteolyticus sp. nov. and Acinetobacter vivianii sp. nov.</title>
        <authorList>
            <person name="Nemec A."/>
            <person name="Radolfova-Krizova L."/>
            <person name="Maixnerova M."/>
            <person name="Vrestiakova E."/>
            <person name="Jezek P."/>
            <person name="Sedo O."/>
        </authorList>
    </citation>
    <scope>NUCLEOTIDE SEQUENCE [LARGE SCALE GENOMIC DNA]</scope>
    <source>
        <strain evidence="10 11">NIPH 236</strain>
    </source>
</reference>
<gene>
    <name evidence="10" type="ORF">F992_01296</name>
</gene>
<evidence type="ECO:0000256" key="6">
    <source>
        <dbReference type="ARBA" id="ARBA00022989"/>
    </source>
</evidence>
<feature type="transmembrane region" description="Helical" evidence="8">
    <location>
        <begin position="162"/>
        <end position="191"/>
    </location>
</feature>
<comment type="caution">
    <text evidence="10">The sequence shown here is derived from an EMBL/GenBank/DDBJ whole genome shotgun (WGS) entry which is preliminary data.</text>
</comment>
<feature type="transmembrane region" description="Helical" evidence="8">
    <location>
        <begin position="255"/>
        <end position="276"/>
    </location>
</feature>
<evidence type="ECO:0000256" key="3">
    <source>
        <dbReference type="ARBA" id="ARBA00022676"/>
    </source>
</evidence>
<feature type="transmembrane region" description="Helical" evidence="8">
    <location>
        <begin position="288"/>
        <end position="306"/>
    </location>
</feature>
<proteinExistence type="predicted"/>
<feature type="transmembrane region" description="Helical" evidence="8">
    <location>
        <begin position="312"/>
        <end position="330"/>
    </location>
</feature>
<feature type="transmembrane region" description="Helical" evidence="8">
    <location>
        <begin position="404"/>
        <end position="426"/>
    </location>
</feature>
<keyword evidence="11" id="KW-1185">Reference proteome</keyword>
<keyword evidence="5 8" id="KW-0812">Transmembrane</keyword>
<keyword evidence="6 8" id="KW-1133">Transmembrane helix</keyword>
<evidence type="ECO:0000256" key="2">
    <source>
        <dbReference type="ARBA" id="ARBA00022475"/>
    </source>
</evidence>
<feature type="domain" description="Glycosyltransferase RgtA/B/C/D-like" evidence="9">
    <location>
        <begin position="61"/>
        <end position="221"/>
    </location>
</feature>
<evidence type="ECO:0000256" key="8">
    <source>
        <dbReference type="SAM" id="Phobius"/>
    </source>
</evidence>
<dbReference type="GeneID" id="92834710"/>
<dbReference type="Proteomes" id="UP000013190">
    <property type="component" value="Unassembled WGS sequence"/>
</dbReference>
<keyword evidence="3" id="KW-0328">Glycosyltransferase</keyword>
<name>A0ABN0JQB1_9GAMM</name>
<sequence>MQQWLRSSKFLLIFLPLWLFISSCIRPLSIPDEGRYGDISRYMLESGDWLIPRINGLPFMHKPPLLHWLSTSLMEIFGVHIWVLRLVPTLAGCMMLFSLFIFLKKHVSEKIAQLTMIILATSLLFYGSSQYINHDLLVASWMTVCILSFVDFTLSGKKTILFLGYFAAAAGFLSKGLIGVLIPGLVLLPWLLYTRQWAKIPALLNPFGILLFLALTVPWIYLVQLKHPQFLHYFFIDQQFSRFNSNEFNNKQPWFFYYLILLVSFLPWFLISHFSFPKQLFKQSLPSSLLSLLLWWFISVSIFFSIPPSKLAGYILPVVAPLAILLAVTISPILDKIDKSKLQIWGTAVFIFILGLGIILTPHIIKNNHDFYINHAIQIYVIGTILCITPFSLVLLFKQKKIDYLTGIFLSLIVFCTSISVAITVLDTKNNADQVDFSKLINHNSDVVFYYNYFYDIPFLLDLKKPAYIVNDWDKVKTDNSSLELKDGLLFEPERQQYLWNKQQLQKALDQKQPLLLFSNPNGYTPEDPNVKVLHYRNYDIFFIHQHP</sequence>
<dbReference type="Pfam" id="PF13231">
    <property type="entry name" value="PMT_2"/>
    <property type="match status" value="1"/>
</dbReference>
<comment type="subcellular location">
    <subcellularLocation>
        <location evidence="1">Cell membrane</location>
        <topology evidence="1">Multi-pass membrane protein</topology>
    </subcellularLocation>
</comment>
<dbReference type="InterPro" id="IPR050297">
    <property type="entry name" value="LipidA_mod_glycosyltrf_83"/>
</dbReference>
<accession>A0ABN0JQB1</accession>
<keyword evidence="2" id="KW-1003">Cell membrane</keyword>
<keyword evidence="4" id="KW-0808">Transferase</keyword>
<evidence type="ECO:0000313" key="11">
    <source>
        <dbReference type="Proteomes" id="UP000013190"/>
    </source>
</evidence>
<evidence type="ECO:0000256" key="7">
    <source>
        <dbReference type="ARBA" id="ARBA00023136"/>
    </source>
</evidence>
<feature type="transmembrane region" description="Helical" evidence="8">
    <location>
        <begin position="79"/>
        <end position="102"/>
    </location>
</feature>
<organism evidence="10 11">
    <name type="scientific">Acinetobacter modestus</name>
    <dbReference type="NCBI Taxonomy" id="1776740"/>
    <lineage>
        <taxon>Bacteria</taxon>
        <taxon>Pseudomonadati</taxon>
        <taxon>Pseudomonadota</taxon>
        <taxon>Gammaproteobacteria</taxon>
        <taxon>Moraxellales</taxon>
        <taxon>Moraxellaceae</taxon>
        <taxon>Acinetobacter</taxon>
    </lineage>
</organism>
<protein>
    <recommendedName>
        <fullName evidence="9">Glycosyltransferase RgtA/B/C/D-like domain-containing protein</fullName>
    </recommendedName>
</protein>
<dbReference type="InterPro" id="IPR038731">
    <property type="entry name" value="RgtA/B/C-like"/>
</dbReference>
<dbReference type="PANTHER" id="PTHR33908">
    <property type="entry name" value="MANNOSYLTRANSFERASE YKCB-RELATED"/>
    <property type="match status" value="1"/>
</dbReference>
<feature type="transmembrane region" description="Helical" evidence="8">
    <location>
        <begin position="377"/>
        <end position="397"/>
    </location>
</feature>
<keyword evidence="7 8" id="KW-0472">Membrane</keyword>
<evidence type="ECO:0000256" key="1">
    <source>
        <dbReference type="ARBA" id="ARBA00004651"/>
    </source>
</evidence>
<dbReference type="PROSITE" id="PS51257">
    <property type="entry name" value="PROKAR_LIPOPROTEIN"/>
    <property type="match status" value="1"/>
</dbReference>